<evidence type="ECO:0000313" key="12">
    <source>
        <dbReference type="EMBL" id="MCM2579386.1"/>
    </source>
</evidence>
<evidence type="ECO:0000256" key="6">
    <source>
        <dbReference type="ARBA" id="ARBA00022692"/>
    </source>
</evidence>
<dbReference type="PANTHER" id="PTHR32243">
    <property type="entry name" value="MALTOSE TRANSPORT SYSTEM PERMEASE-RELATED"/>
    <property type="match status" value="1"/>
</dbReference>
<feature type="transmembrane region" description="Helical" evidence="9">
    <location>
        <begin position="170"/>
        <end position="189"/>
    </location>
</feature>
<evidence type="ECO:0000259" key="11">
    <source>
        <dbReference type="PROSITE" id="PS50928"/>
    </source>
</evidence>
<evidence type="ECO:0000313" key="13">
    <source>
        <dbReference type="Proteomes" id="UP001167160"/>
    </source>
</evidence>
<sequence length="308" mass="32819">MKAPTTPTAPATAAVPSPAAALPAAEAPVRRRGRDERGTGASVALHLTVITACLIAVFPLVWVLWISLRGADGWKDPRNLSGGLDLTNYAHVLGDTEFLTWFGNSLIVAFFTTLLGVFIAASSGYAISRMRFPGQKPLMWVFLITQMFPIAVLIVPIYNIFSDLRLVDSHAGLVLAYCSTAVPFCAWMLKGYFDTIPHEIDEAGRVDGLTPFGTFYRLALPLARPGLAVTGFYAFITAWGEVAYATALISSDENKTLAAGLQTFVGQHTSNWGAMTAASVLITIPAALVFFFAQKGLVSGLTAGGTKG</sequence>
<keyword evidence="7 9" id="KW-1133">Transmembrane helix</keyword>
<dbReference type="InterPro" id="IPR035906">
    <property type="entry name" value="MetI-like_sf"/>
</dbReference>
<feature type="transmembrane region" description="Helical" evidence="9">
    <location>
        <begin position="106"/>
        <end position="126"/>
    </location>
</feature>
<name>A0ABT0XA30_9ACTN</name>
<keyword evidence="5" id="KW-0762">Sugar transport</keyword>
<organism evidence="12 13">
    <name type="scientific">Streptomyces meridianus</name>
    <dbReference type="NCBI Taxonomy" id="2938945"/>
    <lineage>
        <taxon>Bacteria</taxon>
        <taxon>Bacillati</taxon>
        <taxon>Actinomycetota</taxon>
        <taxon>Actinomycetes</taxon>
        <taxon>Kitasatosporales</taxon>
        <taxon>Streptomycetaceae</taxon>
        <taxon>Streptomyces</taxon>
    </lineage>
</organism>
<feature type="transmembrane region" description="Helical" evidence="9">
    <location>
        <begin position="40"/>
        <end position="65"/>
    </location>
</feature>
<comment type="caution">
    <text evidence="12">The sequence shown here is derived from an EMBL/GenBank/DDBJ whole genome shotgun (WGS) entry which is preliminary data.</text>
</comment>
<keyword evidence="6 9" id="KW-0812">Transmembrane</keyword>
<evidence type="ECO:0000256" key="1">
    <source>
        <dbReference type="ARBA" id="ARBA00004651"/>
    </source>
</evidence>
<feature type="compositionally biased region" description="Low complexity" evidence="10">
    <location>
        <begin position="1"/>
        <end position="27"/>
    </location>
</feature>
<dbReference type="Pfam" id="PF00528">
    <property type="entry name" value="BPD_transp_1"/>
    <property type="match status" value="1"/>
</dbReference>
<evidence type="ECO:0000256" key="3">
    <source>
        <dbReference type="ARBA" id="ARBA00022448"/>
    </source>
</evidence>
<feature type="region of interest" description="Disordered" evidence="10">
    <location>
        <begin position="1"/>
        <end position="35"/>
    </location>
</feature>
<dbReference type="InterPro" id="IPR000515">
    <property type="entry name" value="MetI-like"/>
</dbReference>
<comment type="similarity">
    <text evidence="2">Belongs to the binding-protein-dependent transport system permease family. MalFG subfamily.</text>
</comment>
<dbReference type="EMBL" id="JAMQGM010000039">
    <property type="protein sequence ID" value="MCM2579386.1"/>
    <property type="molecule type" value="Genomic_DNA"/>
</dbReference>
<feature type="transmembrane region" description="Helical" evidence="9">
    <location>
        <begin position="270"/>
        <end position="293"/>
    </location>
</feature>
<evidence type="ECO:0000256" key="8">
    <source>
        <dbReference type="ARBA" id="ARBA00023136"/>
    </source>
</evidence>
<keyword evidence="13" id="KW-1185">Reference proteome</keyword>
<feature type="transmembrane region" description="Helical" evidence="9">
    <location>
        <begin position="138"/>
        <end position="158"/>
    </location>
</feature>
<keyword evidence="8 9" id="KW-0472">Membrane</keyword>
<protein>
    <submittedName>
        <fullName evidence="12">Carbohydrate ABC transporter permease</fullName>
    </submittedName>
</protein>
<feature type="domain" description="ABC transmembrane type-1" evidence="11">
    <location>
        <begin position="102"/>
        <end position="293"/>
    </location>
</feature>
<dbReference type="PROSITE" id="PS50928">
    <property type="entry name" value="ABC_TM1"/>
    <property type="match status" value="1"/>
</dbReference>
<accession>A0ABT0XA30</accession>
<dbReference type="SUPFAM" id="SSF161098">
    <property type="entry name" value="MetI-like"/>
    <property type="match status" value="1"/>
</dbReference>
<keyword evidence="4" id="KW-1003">Cell membrane</keyword>
<evidence type="ECO:0000256" key="5">
    <source>
        <dbReference type="ARBA" id="ARBA00022597"/>
    </source>
</evidence>
<evidence type="ECO:0000256" key="4">
    <source>
        <dbReference type="ARBA" id="ARBA00022475"/>
    </source>
</evidence>
<gene>
    <name evidence="12" type="ORF">M1E25_18885</name>
</gene>
<keyword evidence="3 9" id="KW-0813">Transport</keyword>
<evidence type="ECO:0000256" key="9">
    <source>
        <dbReference type="RuleBase" id="RU363032"/>
    </source>
</evidence>
<dbReference type="Proteomes" id="UP001167160">
    <property type="component" value="Unassembled WGS sequence"/>
</dbReference>
<reference evidence="12" key="1">
    <citation type="journal article" date="2023" name="Int. J. Syst. Evol. Microbiol.">
        <title>Streptomyces meridianus sp. nov. isolated from brackish water of the Tagus estuary in Alcochete, Portugal.</title>
        <authorList>
            <person name="Santos J.D.N."/>
            <person name="Klimek D."/>
            <person name="Calusinska M."/>
            <person name="Lobo Da Cunha A."/>
            <person name="Catita J."/>
            <person name="Goncalves H."/>
            <person name="Gonzalez I."/>
            <person name="Reyes F."/>
            <person name="Lage O.M."/>
        </authorList>
    </citation>
    <scope>NUCLEOTIDE SEQUENCE</scope>
    <source>
        <strain evidence="12">MTZ3.1</strain>
    </source>
</reference>
<dbReference type="Gene3D" id="1.10.3720.10">
    <property type="entry name" value="MetI-like"/>
    <property type="match status" value="1"/>
</dbReference>
<dbReference type="CDD" id="cd06261">
    <property type="entry name" value="TM_PBP2"/>
    <property type="match status" value="1"/>
</dbReference>
<proteinExistence type="inferred from homology"/>
<evidence type="ECO:0000256" key="2">
    <source>
        <dbReference type="ARBA" id="ARBA00009047"/>
    </source>
</evidence>
<evidence type="ECO:0000256" key="10">
    <source>
        <dbReference type="SAM" id="MobiDB-lite"/>
    </source>
</evidence>
<comment type="subcellular location">
    <subcellularLocation>
        <location evidence="1 9">Cell membrane</location>
        <topology evidence="1 9">Multi-pass membrane protein</topology>
    </subcellularLocation>
</comment>
<feature type="transmembrane region" description="Helical" evidence="9">
    <location>
        <begin position="227"/>
        <end position="250"/>
    </location>
</feature>
<dbReference type="RefSeq" id="WP_251417128.1">
    <property type="nucleotide sequence ID" value="NZ_JAMQGM010000039.1"/>
</dbReference>
<dbReference type="InterPro" id="IPR050901">
    <property type="entry name" value="BP-dep_ABC_trans_perm"/>
</dbReference>
<evidence type="ECO:0000256" key="7">
    <source>
        <dbReference type="ARBA" id="ARBA00022989"/>
    </source>
</evidence>
<dbReference type="PANTHER" id="PTHR32243:SF50">
    <property type="entry name" value="MALTOSE_MALTODEXTRIN TRANSPORT SYSTEM PERMEASE PROTEIN MALG"/>
    <property type="match status" value="1"/>
</dbReference>